<dbReference type="InterPro" id="IPR005318">
    <property type="entry name" value="OM_porin_bac"/>
</dbReference>
<dbReference type="OrthoDB" id="6667901at2"/>
<accession>A0A371YPL4</accession>
<dbReference type="GO" id="GO:0016020">
    <property type="term" value="C:membrane"/>
    <property type="evidence" value="ECO:0007669"/>
    <property type="project" value="InterPro"/>
</dbReference>
<comment type="caution">
    <text evidence="5">The sequence shown here is derived from an EMBL/GenBank/DDBJ whole genome shotgun (WGS) entry which is preliminary data.</text>
</comment>
<evidence type="ECO:0000256" key="1">
    <source>
        <dbReference type="ARBA" id="ARBA00009075"/>
    </source>
</evidence>
<proteinExistence type="inferred from homology"/>
<keyword evidence="3" id="KW-0732">Signal</keyword>
<evidence type="ECO:0000313" key="4">
    <source>
        <dbReference type="EMBL" id="MFC2996144.1"/>
    </source>
</evidence>
<dbReference type="Proteomes" id="UP000240957">
    <property type="component" value="Unassembled WGS sequence"/>
</dbReference>
<comment type="similarity">
    <text evidence="1">Belongs to the outer membrane porin (Opr) (TC 1.B.25) family.</text>
</comment>
<keyword evidence="2" id="KW-0813">Transport</keyword>
<gene>
    <name evidence="4" type="ORF">ACFODO_12865</name>
    <name evidence="5" type="ORF">C9E89_012150</name>
</gene>
<dbReference type="AlphaFoldDB" id="A0A371YPL4"/>
<name>A0A371YPL4_9GAMM</name>
<keyword evidence="7" id="KW-1185">Reference proteome</keyword>
<evidence type="ECO:0000256" key="2">
    <source>
        <dbReference type="ARBA" id="ARBA00022448"/>
    </source>
</evidence>
<reference evidence="5 6" key="2">
    <citation type="submission" date="2018-08" db="EMBL/GenBank/DDBJ databases">
        <title>The draft genome of Acinetobacter sichuanensis strain WCHAc060041.</title>
        <authorList>
            <person name="Qin J."/>
            <person name="Feng Y."/>
            <person name="Zong Z."/>
        </authorList>
    </citation>
    <scope>NUCLEOTIDE SEQUENCE [LARGE SCALE GENOMIC DNA]</scope>
    <source>
        <strain evidence="5 6">WCHAc060041</strain>
    </source>
</reference>
<dbReference type="EMBL" id="PYIX02000019">
    <property type="protein sequence ID" value="RFC83294.1"/>
    <property type="molecule type" value="Genomic_DNA"/>
</dbReference>
<protein>
    <submittedName>
        <fullName evidence="4">OprD family outer membrane porin</fullName>
    </submittedName>
    <submittedName>
        <fullName evidence="5">Outer membrane porin, OprD family</fullName>
    </submittedName>
</protein>
<dbReference type="Pfam" id="PF03573">
    <property type="entry name" value="OprD"/>
    <property type="match status" value="1"/>
</dbReference>
<evidence type="ECO:0000313" key="5">
    <source>
        <dbReference type="EMBL" id="RFC83294.1"/>
    </source>
</evidence>
<dbReference type="RefSeq" id="WP_107008601.1">
    <property type="nucleotide sequence ID" value="NZ_JBHRSF010000055.1"/>
</dbReference>
<dbReference type="PANTHER" id="PTHR34596">
    <property type="entry name" value="CHITOPORIN"/>
    <property type="match status" value="1"/>
</dbReference>
<reference evidence="7" key="3">
    <citation type="journal article" date="2019" name="Int. J. Syst. Evol. Microbiol.">
        <title>The Global Catalogue of Microorganisms (GCM) 10K type strain sequencing project: providing services to taxonomists for standard genome sequencing and annotation.</title>
        <authorList>
            <consortium name="The Broad Institute Genomics Platform"/>
            <consortium name="The Broad Institute Genome Sequencing Center for Infectious Disease"/>
            <person name="Wu L."/>
            <person name="Ma J."/>
        </authorList>
    </citation>
    <scope>NUCLEOTIDE SEQUENCE [LARGE SCALE GENOMIC DNA]</scope>
    <source>
        <strain evidence="7">KCTC 62575</strain>
    </source>
</reference>
<sequence length="397" mass="45910">MLKKYGLPILVGFGGYSTFVSAESLTTDILLKNLYADRKYDAQQADVGSWSQGMIARTQGQYELTDKVALQVTGSLQYAQRLSEDQHINDVILPFDRTTGEQAEHYKKVAGSVALKYENQKIHWGELWIDTPLATTDYARQLVTLYKGITYQIEGLNQNLEIGQINRFSPRNEEDFRKLSVKGIESDALNYVNYKYKFADQYFLNAYYGNLEDLYQQIHLGVDIKQPYRQLKLHSKIRFYDNQETGQEKLGDIDSQYYGILQNVSWKNHTVGLGYQKIAGNDAFPMIDTVPVLGYINWTQAMFSRAKEKSLHVNYQYQFDSVIPNLVLDLKYIRGDGFQVAERSHAKEQQLDVILSYKVKQGLFKGFGLQWFNINYKNNFGGDYTENRVFTTYAYQF</sequence>
<organism evidence="5 6">
    <name type="scientific">Acinetobacter sichuanensis</name>
    <dbReference type="NCBI Taxonomy" id="2136183"/>
    <lineage>
        <taxon>Bacteria</taxon>
        <taxon>Pseudomonadati</taxon>
        <taxon>Pseudomonadota</taxon>
        <taxon>Gammaproteobacteria</taxon>
        <taxon>Moraxellales</taxon>
        <taxon>Moraxellaceae</taxon>
        <taxon>Acinetobacter</taxon>
    </lineage>
</organism>
<dbReference type="Proteomes" id="UP001595455">
    <property type="component" value="Unassembled WGS sequence"/>
</dbReference>
<dbReference type="EMBL" id="JBHRSF010000055">
    <property type="protein sequence ID" value="MFC2996144.1"/>
    <property type="molecule type" value="Genomic_DNA"/>
</dbReference>
<dbReference type="Gene3D" id="2.40.160.10">
    <property type="entry name" value="Porin"/>
    <property type="match status" value="1"/>
</dbReference>
<dbReference type="GO" id="GO:0015288">
    <property type="term" value="F:porin activity"/>
    <property type="evidence" value="ECO:0007669"/>
    <property type="project" value="TreeGrafter"/>
</dbReference>
<reference evidence="4" key="4">
    <citation type="submission" date="2024-09" db="EMBL/GenBank/DDBJ databases">
        <authorList>
            <person name="Sun Q."/>
            <person name="Mori K."/>
        </authorList>
    </citation>
    <scope>NUCLEOTIDE SEQUENCE</scope>
    <source>
        <strain evidence="4">KCTC 62575</strain>
    </source>
</reference>
<evidence type="ECO:0000313" key="6">
    <source>
        <dbReference type="Proteomes" id="UP000240957"/>
    </source>
</evidence>
<dbReference type="PANTHER" id="PTHR34596:SF2">
    <property type="entry name" value="CHITOPORIN"/>
    <property type="match status" value="1"/>
</dbReference>
<evidence type="ECO:0000313" key="7">
    <source>
        <dbReference type="Proteomes" id="UP001595455"/>
    </source>
</evidence>
<reference evidence="4" key="1">
    <citation type="journal article" date="2014" name="Int. J. Syst. Evol. Microbiol.">
        <title>Complete genome of a new Firmicutes species belonging to the dominant human colonic microbiota ('Ruminococcus bicirculans') reveals two chromosomes and a selective capacity to utilize plant glucans.</title>
        <authorList>
            <consortium name="NISC Comparative Sequencing Program"/>
            <person name="Wegmann U."/>
            <person name="Louis P."/>
            <person name="Goesmann A."/>
            <person name="Henrissat B."/>
            <person name="Duncan S.H."/>
            <person name="Flint H.J."/>
        </authorList>
    </citation>
    <scope>NUCLEOTIDE SEQUENCE</scope>
    <source>
        <strain evidence="4">KCTC 62575</strain>
    </source>
</reference>
<evidence type="ECO:0000256" key="3">
    <source>
        <dbReference type="ARBA" id="ARBA00022729"/>
    </source>
</evidence>
<dbReference type="InterPro" id="IPR023614">
    <property type="entry name" value="Porin_dom_sf"/>
</dbReference>